<dbReference type="PANTHER" id="PTHR14239:SF5">
    <property type="entry name" value="METALLOREDUCTASE STEAP4"/>
    <property type="match status" value="1"/>
</dbReference>
<evidence type="ECO:0000256" key="4">
    <source>
        <dbReference type="ARBA" id="ARBA00022989"/>
    </source>
</evidence>
<evidence type="ECO:0000259" key="7">
    <source>
        <dbReference type="Pfam" id="PF01794"/>
    </source>
</evidence>
<evidence type="ECO:0000313" key="9">
    <source>
        <dbReference type="Proteomes" id="UP000583613"/>
    </source>
</evidence>
<dbReference type="GO" id="GO:0005886">
    <property type="term" value="C:plasma membrane"/>
    <property type="evidence" value="ECO:0007669"/>
    <property type="project" value="TreeGrafter"/>
</dbReference>
<dbReference type="GO" id="GO:0005768">
    <property type="term" value="C:endosome"/>
    <property type="evidence" value="ECO:0007669"/>
    <property type="project" value="TreeGrafter"/>
</dbReference>
<keyword evidence="5 6" id="KW-0472">Membrane</keyword>
<evidence type="ECO:0000256" key="3">
    <source>
        <dbReference type="ARBA" id="ARBA00022692"/>
    </source>
</evidence>
<evidence type="ECO:0000256" key="2">
    <source>
        <dbReference type="ARBA" id="ARBA00007729"/>
    </source>
</evidence>
<evidence type="ECO:0000256" key="1">
    <source>
        <dbReference type="ARBA" id="ARBA00004141"/>
    </source>
</evidence>
<dbReference type="AlphaFoldDB" id="A0A7K8X5B3"/>
<dbReference type="GO" id="GO:0052851">
    <property type="term" value="F:ferric-chelate reductase (NADPH) activity"/>
    <property type="evidence" value="ECO:0007669"/>
    <property type="project" value="TreeGrafter"/>
</dbReference>
<organism evidence="8 9">
    <name type="scientific">Eubucco bourcierii</name>
    <name type="common">red-headed barbet</name>
    <dbReference type="NCBI Taxonomy" id="91767"/>
    <lineage>
        <taxon>Eukaryota</taxon>
        <taxon>Metazoa</taxon>
        <taxon>Chordata</taxon>
        <taxon>Craniata</taxon>
        <taxon>Vertebrata</taxon>
        <taxon>Euteleostomi</taxon>
        <taxon>Archelosauria</taxon>
        <taxon>Archosauria</taxon>
        <taxon>Dinosauria</taxon>
        <taxon>Saurischia</taxon>
        <taxon>Theropoda</taxon>
        <taxon>Coelurosauria</taxon>
        <taxon>Aves</taxon>
        <taxon>Neognathae</taxon>
        <taxon>Neoaves</taxon>
        <taxon>Telluraves</taxon>
        <taxon>Coraciimorphae</taxon>
        <taxon>Piciformes</taxon>
        <taxon>Ramphastidae</taxon>
        <taxon>Eubucco</taxon>
    </lineage>
</organism>
<dbReference type="Pfam" id="PF01794">
    <property type="entry name" value="Ferric_reduct"/>
    <property type="match status" value="1"/>
</dbReference>
<feature type="transmembrane region" description="Helical" evidence="6">
    <location>
        <begin position="97"/>
        <end position="120"/>
    </location>
</feature>
<feature type="domain" description="Ferric oxidoreductase" evidence="7">
    <location>
        <begin position="98"/>
        <end position="232"/>
    </location>
</feature>
<evidence type="ECO:0000256" key="5">
    <source>
        <dbReference type="ARBA" id="ARBA00023136"/>
    </source>
</evidence>
<dbReference type="Proteomes" id="UP000583613">
    <property type="component" value="Unassembled WGS sequence"/>
</dbReference>
<feature type="non-terminal residue" evidence="8">
    <location>
        <position position="1"/>
    </location>
</feature>
<dbReference type="EMBL" id="VWZE01002717">
    <property type="protein sequence ID" value="NXF85868.1"/>
    <property type="molecule type" value="Genomic_DNA"/>
</dbReference>
<dbReference type="OrthoDB" id="550646at2759"/>
<keyword evidence="3 6" id="KW-0812">Transmembrane</keyword>
<keyword evidence="4 6" id="KW-1133">Transmembrane helix</keyword>
<dbReference type="InterPro" id="IPR051267">
    <property type="entry name" value="STEAP_metalloreductase"/>
</dbReference>
<evidence type="ECO:0000256" key="6">
    <source>
        <dbReference type="SAM" id="Phobius"/>
    </source>
</evidence>
<feature type="transmembrane region" description="Helical" evidence="6">
    <location>
        <begin position="197"/>
        <end position="219"/>
    </location>
</feature>
<feature type="transmembrane region" description="Helical" evidence="6">
    <location>
        <begin position="141"/>
        <end position="159"/>
    </location>
</feature>
<proteinExistence type="inferred from homology"/>
<dbReference type="InterPro" id="IPR013130">
    <property type="entry name" value="Fe3_Rdtase_TM_dom"/>
</dbReference>
<name>A0A7K8X5B3_9PICI</name>
<dbReference type="GO" id="GO:0015677">
    <property type="term" value="P:copper ion import"/>
    <property type="evidence" value="ECO:0007669"/>
    <property type="project" value="TreeGrafter"/>
</dbReference>
<dbReference type="PANTHER" id="PTHR14239">
    <property type="entry name" value="DUDULIN-RELATED"/>
    <property type="match status" value="1"/>
</dbReference>
<accession>A0A7K8X5B3</accession>
<feature type="transmembrane region" description="Helical" evidence="6">
    <location>
        <begin position="53"/>
        <end position="77"/>
    </location>
</feature>
<dbReference type="Gene3D" id="3.40.50.720">
    <property type="entry name" value="NAD(P)-binding Rossmann-like Domain"/>
    <property type="match status" value="1"/>
</dbReference>
<reference evidence="8 9" key="1">
    <citation type="submission" date="2019-09" db="EMBL/GenBank/DDBJ databases">
        <title>Bird 10,000 Genomes (B10K) Project - Family phase.</title>
        <authorList>
            <person name="Zhang G."/>
        </authorList>
    </citation>
    <scope>NUCLEOTIDE SEQUENCE [LARGE SCALE GENOMIC DNA]</scope>
    <source>
        <strain evidence="8">B10K-DU-001-04</strain>
        <tissue evidence="8">Muscle</tissue>
    </source>
</reference>
<keyword evidence="9" id="KW-1185">Reference proteome</keyword>
<sequence>QVFVCGDDAEAKRMVMELVRALGLTPLDQGSLLAARQIENYPLQLFPMWKFPILLSLGLTIFFTLYCLALDVIYPYVCRKQDLSFLIAVSIPNKVCPVLALVLLALVYLPGVLAAILQLWRGTKYRRFPHWLDRWMLCRKQLGLVALAFASVHVLYTLVTPIRSYIRWRTSSQIVSQALSNTTQPLDTTNAWLSDSYLALGILGFFLFVLLGITSLPSVSNSVNWREFRFVQVR</sequence>
<comment type="similarity">
    <text evidence="2">Belongs to the STEAP family.</text>
</comment>
<comment type="caution">
    <text evidence="8">The sequence shown here is derived from an EMBL/GenBank/DDBJ whole genome shotgun (WGS) entry which is preliminary data.</text>
</comment>
<protein>
    <submittedName>
        <fullName evidence="8">STEA4 Metalloreductase</fullName>
    </submittedName>
</protein>
<gene>
    <name evidence="8" type="primary">Steap4</name>
    <name evidence="8" type="ORF">EUBBOU_R06682</name>
</gene>
<feature type="non-terminal residue" evidence="8">
    <location>
        <position position="234"/>
    </location>
</feature>
<evidence type="ECO:0000313" key="8">
    <source>
        <dbReference type="EMBL" id="NXF85868.1"/>
    </source>
</evidence>
<comment type="subcellular location">
    <subcellularLocation>
        <location evidence="1">Membrane</location>
        <topology evidence="1">Multi-pass membrane protein</topology>
    </subcellularLocation>
</comment>
<dbReference type="GO" id="GO:0008823">
    <property type="term" value="F:cupric reductase (NADH) activity"/>
    <property type="evidence" value="ECO:0007669"/>
    <property type="project" value="TreeGrafter"/>
</dbReference>